<dbReference type="EMBL" id="CP044222">
    <property type="protein sequence ID" value="QEW07345.1"/>
    <property type="molecule type" value="Genomic_DNA"/>
</dbReference>
<evidence type="ECO:0000259" key="2">
    <source>
        <dbReference type="Pfam" id="PF13476"/>
    </source>
</evidence>
<dbReference type="Pfam" id="PF13558">
    <property type="entry name" value="SbcC_Walker_B"/>
    <property type="match status" value="1"/>
</dbReference>
<protein>
    <submittedName>
        <fullName evidence="3">AAA family ATPase</fullName>
    </submittedName>
</protein>
<accession>A0A5J6LFN3</accession>
<evidence type="ECO:0000313" key="4">
    <source>
        <dbReference type="Proteomes" id="UP000325606"/>
    </source>
</evidence>
<name>A0A5J6LFN3_9GAMM</name>
<evidence type="ECO:0000256" key="1">
    <source>
        <dbReference type="SAM" id="Coils"/>
    </source>
</evidence>
<keyword evidence="1" id="KW-0175">Coiled coil</keyword>
<feature type="coiled-coil region" evidence="1">
    <location>
        <begin position="298"/>
        <end position="329"/>
    </location>
</feature>
<dbReference type="InterPro" id="IPR038729">
    <property type="entry name" value="Rad50/SbcC_AAA"/>
</dbReference>
<dbReference type="KEGG" id="nik:F5I99_13010"/>
<evidence type="ECO:0000313" key="3">
    <source>
        <dbReference type="EMBL" id="QEW07345.1"/>
    </source>
</evidence>
<proteinExistence type="predicted"/>
<feature type="coiled-coil region" evidence="1">
    <location>
        <begin position="407"/>
        <end position="497"/>
    </location>
</feature>
<dbReference type="PANTHER" id="PTHR32114:SF2">
    <property type="entry name" value="ABC TRANSPORTER ABCH.3"/>
    <property type="match status" value="1"/>
</dbReference>
<feature type="coiled-coil region" evidence="1">
    <location>
        <begin position="740"/>
        <end position="767"/>
    </location>
</feature>
<organism evidence="3 4">
    <name type="scientific">Nitrincola iocasae</name>
    <dbReference type="NCBI Taxonomy" id="2614693"/>
    <lineage>
        <taxon>Bacteria</taxon>
        <taxon>Pseudomonadati</taxon>
        <taxon>Pseudomonadota</taxon>
        <taxon>Gammaproteobacteria</taxon>
        <taxon>Oceanospirillales</taxon>
        <taxon>Oceanospirillaceae</taxon>
        <taxon>Nitrincola</taxon>
    </lineage>
</organism>
<feature type="domain" description="Rad50/SbcC-type AAA" evidence="2">
    <location>
        <begin position="5"/>
        <end position="234"/>
    </location>
</feature>
<dbReference type="PANTHER" id="PTHR32114">
    <property type="entry name" value="ABC TRANSPORTER ABCH.3"/>
    <property type="match status" value="1"/>
</dbReference>
<dbReference type="Gene3D" id="3.40.50.300">
    <property type="entry name" value="P-loop containing nucleotide triphosphate hydrolases"/>
    <property type="match status" value="2"/>
</dbReference>
<dbReference type="GO" id="GO:0016887">
    <property type="term" value="F:ATP hydrolysis activity"/>
    <property type="evidence" value="ECO:0007669"/>
    <property type="project" value="InterPro"/>
</dbReference>
<reference evidence="3 4" key="1">
    <citation type="submission" date="2019-09" db="EMBL/GenBank/DDBJ databases">
        <title>Nitrincola iocasae sp. nov., a bacterium isolated from the sediment collected at a cold seep field in South China Sea.</title>
        <authorList>
            <person name="Zhang H."/>
            <person name="Wang H."/>
            <person name="Li C."/>
        </authorList>
    </citation>
    <scope>NUCLEOTIDE SEQUENCE [LARGE SCALE GENOMIC DNA]</scope>
    <source>
        <strain evidence="3 4">KXZD1103</strain>
    </source>
</reference>
<dbReference type="SUPFAM" id="SSF52540">
    <property type="entry name" value="P-loop containing nucleoside triphosphate hydrolases"/>
    <property type="match status" value="1"/>
</dbReference>
<feature type="coiled-coil region" evidence="1">
    <location>
        <begin position="525"/>
        <end position="715"/>
    </location>
</feature>
<keyword evidence="4" id="KW-1185">Reference proteome</keyword>
<dbReference type="GO" id="GO:0006302">
    <property type="term" value="P:double-strand break repair"/>
    <property type="evidence" value="ECO:0007669"/>
    <property type="project" value="InterPro"/>
</dbReference>
<dbReference type="InterPro" id="IPR027417">
    <property type="entry name" value="P-loop_NTPase"/>
</dbReference>
<dbReference type="AlphaFoldDB" id="A0A5J6LFN3"/>
<dbReference type="Pfam" id="PF13476">
    <property type="entry name" value="AAA_23"/>
    <property type="match status" value="1"/>
</dbReference>
<dbReference type="RefSeq" id="WP_151056673.1">
    <property type="nucleotide sequence ID" value="NZ_CP044222.1"/>
</dbReference>
<dbReference type="Proteomes" id="UP000325606">
    <property type="component" value="Chromosome"/>
</dbReference>
<sequence>MRILSLRLKNLNSLKGEFLIDFRQPPFTETSLFAITGATGAGKTTLLDALCLALYHQTPRMKVISAASNELMTRHTAEALAEVEFEVKGVGYRAFWSQRRAREQADGKLQAPKVELAELHSGKLLSTRIQEKLQLTETLTGLDFERFTRSMLLAQGGFAAFLNAGANERAELLEELTGTEIYGRLSAAVFEHTRIEKQQLDLLQSQASGVMLLSDEQLEALQASRLQLQQQEQTLIPRQRQLQTALQLMRQVHDTQQRLAQLDQTRTTLQQGWQQQVHQGTLQLLLAQRVLEQETLWHQQQHEALEKAQTDLQREQQQCQTDIRELLAEQTEAQLQQQQNDLTKRQGHLDALLDLEKVSQRQAVQMTQLVELSEAKTTGLTELTQQRQPLRDTYTHIRDQVKDKEVLLRQEERIKQLEAHRQALQANEPCPLCGSREHPAIEAYQALDVSATEAALQSLRDQLELVREQGSQLTAEIAKVQAEADGLTRQIEALKTEQGNTASRLQHFYQILVLEPQQEATKTLSTQLMSEQQSLQQRLDSLNKLKQQQHAIEQQLTRQQQQQQAQYQADETRRQQAQQLQDLQQRFEALAGADNPAVSDPEVRADQSLTQCLAAIRSRLSQLEQQRSDLHQLEGQSLSLQESLKTALAQQSETQPEAVLQTEADQLADTLRQTSMQLGQLQQQLKQDHQLRETLGALQLKIDQQQQQCDRWQQLNHLIGAKDGAKYRRFAQGLTLDHLISLANTQLERLHNRFQLARREAAELEIEVIDTWQADARRDTRTLSGGESFLVSLALALGLSDLVSHKTSIDSLFLDEGFGTLDAETLEVALDALDNLNASGKTIGIISHVEALKERIPVQIRVSKQQGLGNSRLQVTG</sequence>
<gene>
    <name evidence="3" type="ORF">F5I99_13010</name>
</gene>